<comment type="caution">
    <text evidence="1">The sequence shown here is derived from an EMBL/GenBank/DDBJ whole genome shotgun (WGS) entry which is preliminary data.</text>
</comment>
<accession>A0A1E5BII7</accession>
<dbReference type="Proteomes" id="UP000094741">
    <property type="component" value="Unassembled WGS sequence"/>
</dbReference>
<dbReference type="EMBL" id="AJYQ02000022">
    <property type="protein sequence ID" value="OEE37237.1"/>
    <property type="molecule type" value="Genomic_DNA"/>
</dbReference>
<evidence type="ECO:0000313" key="2">
    <source>
        <dbReference type="Proteomes" id="UP000094741"/>
    </source>
</evidence>
<sequence>MVNNDFQFINELATDFFSQQYIIERLSLIENNELTGWEIWLQVEFAMFLETQLLVDEWVREFQYSMDRRISKNQKFMAIDFLIRKKHARLGQYIALEIKQNLSAASCIAGMMKDVCKISQVKGSEDDIRTMWSLGVHPFIPQVQLETLVNEYAESYDVELASGCISTNQIGNTKFAFTVF</sequence>
<protein>
    <submittedName>
        <fullName evidence="1">Uncharacterized protein</fullName>
    </submittedName>
</protein>
<evidence type="ECO:0000313" key="1">
    <source>
        <dbReference type="EMBL" id="OEE37237.1"/>
    </source>
</evidence>
<dbReference type="AlphaFoldDB" id="A0A1E5BII7"/>
<dbReference type="eggNOG" id="ENOG5031ZSB">
    <property type="taxonomic scope" value="Bacteria"/>
</dbReference>
<gene>
    <name evidence="1" type="ORF">A1QO_17795</name>
</gene>
<reference evidence="1 2" key="1">
    <citation type="journal article" date="2012" name="Science">
        <title>Ecological populations of bacteria act as socially cohesive units of antibiotic production and resistance.</title>
        <authorList>
            <person name="Cordero O.X."/>
            <person name="Wildschutte H."/>
            <person name="Kirkup B."/>
            <person name="Proehl S."/>
            <person name="Ngo L."/>
            <person name="Hussain F."/>
            <person name="Le Roux F."/>
            <person name="Mincer T."/>
            <person name="Polz M.F."/>
        </authorList>
    </citation>
    <scope>NUCLEOTIDE SEQUENCE [LARGE SCALE GENOMIC DNA]</scope>
    <source>
        <strain evidence="1 2">ZF-129</strain>
    </source>
</reference>
<proteinExistence type="predicted"/>
<organism evidence="1 2">
    <name type="scientific">Vibrio genomosp. F10 str. ZF-129</name>
    <dbReference type="NCBI Taxonomy" id="1187848"/>
    <lineage>
        <taxon>Bacteria</taxon>
        <taxon>Pseudomonadati</taxon>
        <taxon>Pseudomonadota</taxon>
        <taxon>Gammaproteobacteria</taxon>
        <taxon>Vibrionales</taxon>
        <taxon>Vibrionaceae</taxon>
        <taxon>Vibrio</taxon>
    </lineage>
</organism>
<dbReference type="RefSeq" id="WP_017039547.1">
    <property type="nucleotide sequence ID" value="NZ_AJYQ02000022.1"/>
</dbReference>
<dbReference type="OrthoDB" id="6874078at2"/>
<name>A0A1E5BII7_9VIBR</name>